<dbReference type="InterPro" id="IPR004099">
    <property type="entry name" value="Pyr_nucl-diS_OxRdtase_dimer"/>
</dbReference>
<dbReference type="PROSITE" id="PS50206">
    <property type="entry name" value="RHODANESE_3"/>
    <property type="match status" value="1"/>
</dbReference>
<dbReference type="Gene3D" id="3.50.50.60">
    <property type="entry name" value="FAD/NAD(P)-binding domain"/>
    <property type="match status" value="2"/>
</dbReference>
<dbReference type="Gene3D" id="3.40.250.10">
    <property type="entry name" value="Rhodanese-like domain"/>
    <property type="match status" value="1"/>
</dbReference>
<dbReference type="OrthoDB" id="361797at2759"/>
<reference evidence="8 9" key="1">
    <citation type="submission" date="2014-02" db="EMBL/GenBank/DDBJ databases">
        <title>The genome sequence of the entomopathogenic fungus Metarhizium robertsii ARSEF 2575.</title>
        <authorList>
            <person name="Giuliano Garisto Donzelli B."/>
            <person name="Roe B.A."/>
            <person name="Macmil S.L."/>
            <person name="Krasnoff S.B."/>
            <person name="Gibson D.M."/>
        </authorList>
    </citation>
    <scope>NUCLEOTIDE SEQUENCE [LARGE SCALE GENOMIC DNA]</scope>
    <source>
        <strain evidence="8 9">ARSEF 2575</strain>
    </source>
</reference>
<organism evidence="8 9">
    <name type="scientific">Metarhizium robertsii</name>
    <dbReference type="NCBI Taxonomy" id="568076"/>
    <lineage>
        <taxon>Eukaryota</taxon>
        <taxon>Fungi</taxon>
        <taxon>Dikarya</taxon>
        <taxon>Ascomycota</taxon>
        <taxon>Pezizomycotina</taxon>
        <taxon>Sordariomycetes</taxon>
        <taxon>Hypocreomycetidae</taxon>
        <taxon>Hypocreales</taxon>
        <taxon>Clavicipitaceae</taxon>
        <taxon>Metarhizium</taxon>
    </lineage>
</organism>
<evidence type="ECO:0000256" key="2">
    <source>
        <dbReference type="ARBA" id="ARBA00009130"/>
    </source>
</evidence>
<comment type="caution">
    <text evidence="8">The sequence shown here is derived from an EMBL/GenBank/DDBJ whole genome shotgun (WGS) entry which is preliminary data.</text>
</comment>
<dbReference type="Pfam" id="PF02852">
    <property type="entry name" value="Pyr_redox_dim"/>
    <property type="match status" value="1"/>
</dbReference>
<evidence type="ECO:0000313" key="9">
    <source>
        <dbReference type="Proteomes" id="UP000030151"/>
    </source>
</evidence>
<dbReference type="InterPro" id="IPR023753">
    <property type="entry name" value="FAD/NAD-binding_dom"/>
</dbReference>
<dbReference type="PRINTS" id="PR00411">
    <property type="entry name" value="PNDRDTASEI"/>
</dbReference>
<evidence type="ECO:0000313" key="8">
    <source>
        <dbReference type="EMBL" id="EXU97355.1"/>
    </source>
</evidence>
<dbReference type="EMBL" id="JELW01000037">
    <property type="protein sequence ID" value="EXU97355.1"/>
    <property type="molecule type" value="Genomic_DNA"/>
</dbReference>
<evidence type="ECO:0000256" key="1">
    <source>
        <dbReference type="ARBA" id="ARBA00001974"/>
    </source>
</evidence>
<dbReference type="InterPro" id="IPR050260">
    <property type="entry name" value="FAD-bd_OxRdtase"/>
</dbReference>
<feature type="domain" description="Rhodanese" evidence="7">
    <location>
        <begin position="462"/>
        <end position="549"/>
    </location>
</feature>
<keyword evidence="4" id="KW-0274">FAD</keyword>
<dbReference type="SUPFAM" id="SSF52821">
    <property type="entry name" value="Rhodanese/Cell cycle control phosphatase"/>
    <property type="match status" value="1"/>
</dbReference>
<dbReference type="PANTHER" id="PTHR43429">
    <property type="entry name" value="PYRIDINE NUCLEOTIDE-DISULFIDE OXIDOREDUCTASE DOMAIN-CONTAINING"/>
    <property type="match status" value="1"/>
</dbReference>
<dbReference type="Pfam" id="PF07992">
    <property type="entry name" value="Pyr_redox_2"/>
    <property type="match status" value="1"/>
</dbReference>
<evidence type="ECO:0000256" key="6">
    <source>
        <dbReference type="ARBA" id="ARBA00023284"/>
    </source>
</evidence>
<dbReference type="HOGENOM" id="CLU_003291_1_2_1"/>
<dbReference type="SMART" id="SM00450">
    <property type="entry name" value="RHOD"/>
    <property type="match status" value="1"/>
</dbReference>
<evidence type="ECO:0000256" key="5">
    <source>
        <dbReference type="ARBA" id="ARBA00023002"/>
    </source>
</evidence>
<evidence type="ECO:0000256" key="4">
    <source>
        <dbReference type="ARBA" id="ARBA00022827"/>
    </source>
</evidence>
<dbReference type="InterPro" id="IPR036188">
    <property type="entry name" value="FAD/NAD-bd_sf"/>
</dbReference>
<dbReference type="InterPro" id="IPR016156">
    <property type="entry name" value="FAD/NAD-linked_Rdtase_dimer_sf"/>
</dbReference>
<comment type="similarity">
    <text evidence="2">Belongs to the class-III pyridine nucleotide-disulfide oxidoreductase family.</text>
</comment>
<dbReference type="GO" id="GO:0016491">
    <property type="term" value="F:oxidoreductase activity"/>
    <property type="evidence" value="ECO:0007669"/>
    <property type="project" value="UniProtKB-KW"/>
</dbReference>
<dbReference type="InterPro" id="IPR036873">
    <property type="entry name" value="Rhodanese-like_dom_sf"/>
</dbReference>
<gene>
    <name evidence="8" type="ORF">X797_009460</name>
</gene>
<dbReference type="Proteomes" id="UP000030151">
    <property type="component" value="Unassembled WGS sequence"/>
</dbReference>
<protein>
    <submittedName>
        <fullName evidence="8">CoA-disulfide reductase family protein</fullName>
    </submittedName>
</protein>
<accession>A0A0A1UQG6</accession>
<keyword evidence="5" id="KW-0560">Oxidoreductase</keyword>
<sequence>MSKKVIIVGGVAGGMSAATRLRRLDESAEITVFEQGPYASYANCGIPYALGNVIKDDDSLILHTPKYFKERFNIGVYLNTEVTEIDRTNEKISTRTVGGTEIRQFDYDKLILSQGSEAVRPPIEGEAQSHVVTLRTPQDLQQIRGLMLDRDICSVCIIGGGFVGLEAAENLRAMNFEVSIIEQLPHVLPPVDADIAEILHAELKRHGVDVFLHDGVRRIERSHVVLASNGREIPAELVILAAGMRARTGLAKQAGLEVGPRGVKVDSHMETSDEDVYAVGDMVETEHVVLKQPRVVALGGPANRQGRLAADDMSGKLVHYRGNIGTVVCKVFDLTVGFAGLSVSALRDAGRDPLWVTVHPPSHAAYFPGSHPITIKAAFEKNTGRILGVQAVGRAGVDKRIDVLATAIQAGMTVFDLEHLELGYAPPYSSAKDPVNMVGFVASNVMRGDYRIVHAEDLSLKKLSDWQVVDVRSAEEFATGHLPNAVNLAIDTLRDRLDTLDKAIPVLVYCYVGYRGYLAYRILSQKGFNVVNLDGGLKAVTDGGFKLQSF</sequence>
<keyword evidence="3" id="KW-0285">Flavoprotein</keyword>
<dbReference type="eggNOG" id="KOG1336">
    <property type="taxonomic scope" value="Eukaryota"/>
</dbReference>
<keyword evidence="6" id="KW-0676">Redox-active center</keyword>
<dbReference type="SUPFAM" id="SSF55424">
    <property type="entry name" value="FAD/NAD-linked reductases, dimerisation (C-terminal) domain"/>
    <property type="match status" value="1"/>
</dbReference>
<proteinExistence type="inferred from homology"/>
<evidence type="ECO:0000256" key="3">
    <source>
        <dbReference type="ARBA" id="ARBA00022630"/>
    </source>
</evidence>
<evidence type="ECO:0000259" key="7">
    <source>
        <dbReference type="PROSITE" id="PS50206"/>
    </source>
</evidence>
<dbReference type="SUPFAM" id="SSF51905">
    <property type="entry name" value="FAD/NAD(P)-binding domain"/>
    <property type="match status" value="1"/>
</dbReference>
<dbReference type="PRINTS" id="PR00368">
    <property type="entry name" value="FADPNR"/>
</dbReference>
<dbReference type="InterPro" id="IPR001763">
    <property type="entry name" value="Rhodanese-like_dom"/>
</dbReference>
<comment type="cofactor">
    <cofactor evidence="1">
        <name>FAD</name>
        <dbReference type="ChEBI" id="CHEBI:57692"/>
    </cofactor>
</comment>
<name>A0A0A1UQG6_9HYPO</name>
<dbReference type="Pfam" id="PF00581">
    <property type="entry name" value="Rhodanese"/>
    <property type="match status" value="1"/>
</dbReference>
<dbReference type="PANTHER" id="PTHR43429:SF1">
    <property type="entry name" value="NAD(P)H SULFUR OXIDOREDUCTASE (COA-DEPENDENT)"/>
    <property type="match status" value="1"/>
</dbReference>
<dbReference type="AlphaFoldDB" id="A0A0A1UQG6"/>